<proteinExistence type="predicted"/>
<reference evidence="1 2" key="1">
    <citation type="submission" date="2017-11" db="EMBL/GenBank/DDBJ databases">
        <title>Draft genome of Arthrobacter agilis strain UMCV2, a plant growth-promoting rhizobacterium and biocontrol capacity of phytopathogenic fungi.</title>
        <authorList>
            <person name="Martinez-Camara R."/>
            <person name="Santoyo G."/>
            <person name="Moreno-Hagelsieb G."/>
            <person name="Valencia-Cantero E."/>
        </authorList>
    </citation>
    <scope>NUCLEOTIDE SEQUENCE [LARGE SCALE GENOMIC DNA]</scope>
    <source>
        <strain evidence="1 2">UMCV2</strain>
    </source>
</reference>
<dbReference type="AlphaFoldDB" id="A0A2L0UD90"/>
<protein>
    <recommendedName>
        <fullName evidence="3">STAS domain-containing protein</fullName>
    </recommendedName>
</protein>
<name>A0A2L0UD90_9MICC</name>
<sequence>MRITVRLDIDLRWARMEVRGCLTEENCRALLPIVRRSFRILQEPNVVIDASSAQHIEIAGIDALERLGISGLEAQSVVGDSAGSCSLIVPEVLPSCPSRFPRPHGSHRFAA</sequence>
<accession>A0A2L0UD90</accession>
<evidence type="ECO:0000313" key="2">
    <source>
        <dbReference type="Proteomes" id="UP000239187"/>
    </source>
</evidence>
<dbReference type="EMBL" id="CP024915">
    <property type="protein sequence ID" value="AUZ87198.1"/>
    <property type="molecule type" value="Genomic_DNA"/>
</dbReference>
<gene>
    <name evidence="1" type="ORF">CVO76_05785</name>
</gene>
<organism evidence="1 2">
    <name type="scientific">Arthrobacter agilis</name>
    <dbReference type="NCBI Taxonomy" id="37921"/>
    <lineage>
        <taxon>Bacteria</taxon>
        <taxon>Bacillati</taxon>
        <taxon>Actinomycetota</taxon>
        <taxon>Actinomycetes</taxon>
        <taxon>Micrococcales</taxon>
        <taxon>Micrococcaceae</taxon>
        <taxon>Arthrobacter</taxon>
    </lineage>
</organism>
<evidence type="ECO:0000313" key="1">
    <source>
        <dbReference type="EMBL" id="AUZ87198.1"/>
    </source>
</evidence>
<evidence type="ECO:0008006" key="3">
    <source>
        <dbReference type="Google" id="ProtNLM"/>
    </source>
</evidence>
<dbReference type="Proteomes" id="UP000239187">
    <property type="component" value="Chromosome"/>
</dbReference>